<feature type="transmembrane region" description="Helical" evidence="1">
    <location>
        <begin position="146"/>
        <end position="166"/>
    </location>
</feature>
<keyword evidence="1" id="KW-0472">Membrane</keyword>
<name>A0A1H0Z4X8_9MICO</name>
<accession>A0A1H0Z4X8</accession>
<proteinExistence type="predicted"/>
<feature type="transmembrane region" description="Helical" evidence="1">
    <location>
        <begin position="214"/>
        <end position="235"/>
    </location>
</feature>
<reference evidence="3 4" key="1">
    <citation type="submission" date="2016-10" db="EMBL/GenBank/DDBJ databases">
        <authorList>
            <person name="de Groot N.N."/>
        </authorList>
    </citation>
    <scope>NUCLEOTIDE SEQUENCE [LARGE SCALE GENOMIC DNA]</scope>
    <source>
        <strain evidence="3 4">DSM 22788</strain>
    </source>
</reference>
<dbReference type="Pfam" id="PF19124">
    <property type="entry name" value="DUF5808"/>
    <property type="match status" value="1"/>
</dbReference>
<protein>
    <recommendedName>
        <fullName evidence="2">DUF5808 domain-containing protein</fullName>
    </recommendedName>
</protein>
<dbReference type="AlphaFoldDB" id="A0A1H0Z4X8"/>
<dbReference type="RefSeq" id="WP_074690066.1">
    <property type="nucleotide sequence ID" value="NZ_FNKB01000001.1"/>
</dbReference>
<evidence type="ECO:0000313" key="4">
    <source>
        <dbReference type="Proteomes" id="UP000182690"/>
    </source>
</evidence>
<dbReference type="OrthoDB" id="4558476at2"/>
<dbReference type="EMBL" id="FNKB01000001">
    <property type="protein sequence ID" value="SDQ22495.1"/>
    <property type="molecule type" value="Genomic_DNA"/>
</dbReference>
<evidence type="ECO:0000313" key="3">
    <source>
        <dbReference type="EMBL" id="SDQ22495.1"/>
    </source>
</evidence>
<feature type="transmembrane region" description="Helical" evidence="1">
    <location>
        <begin position="247"/>
        <end position="268"/>
    </location>
</feature>
<evidence type="ECO:0000259" key="2">
    <source>
        <dbReference type="Pfam" id="PF19124"/>
    </source>
</evidence>
<sequence>MNRYLHEVEAQLGALSRRDRARALEALSAQLGELADAGIDPAEALGPAEQYAADLRDALTGDAPAADSRLRVLGVPLELRGPVSAEVRSRTWDPDSPRLLVPRLFGAGWTVNLGALAVRLRLIRPDDATSDVLDRVPKSAVSGAQLVPLAIAAAAAGSLALAWRGLPDRVATGFGLGGRRTGTGSRRSLIAAVAVGAVPALWAQRRRVPVEDRLVRAASATTLATLSTSVVAATVLDARRPRGRWGLLLAAALPAGLAAALAVIVLPLRAGLRRAWRDARAEGAAEGTAAGAAAESSQ</sequence>
<keyword evidence="1" id="KW-0812">Transmembrane</keyword>
<organism evidence="3 4">
    <name type="scientific">Leucobacter chromiiresistens</name>
    <dbReference type="NCBI Taxonomy" id="1079994"/>
    <lineage>
        <taxon>Bacteria</taxon>
        <taxon>Bacillati</taxon>
        <taxon>Actinomycetota</taxon>
        <taxon>Actinomycetes</taxon>
        <taxon>Micrococcales</taxon>
        <taxon>Microbacteriaceae</taxon>
        <taxon>Leucobacter</taxon>
    </lineage>
</organism>
<evidence type="ECO:0000256" key="1">
    <source>
        <dbReference type="SAM" id="Phobius"/>
    </source>
</evidence>
<gene>
    <name evidence="3" type="ORF">SAMN04488565_1452</name>
</gene>
<dbReference type="InterPro" id="IPR043831">
    <property type="entry name" value="DUF5808"/>
</dbReference>
<dbReference type="STRING" id="1079994.SAMN04488565_1452"/>
<keyword evidence="1" id="KW-1133">Transmembrane helix</keyword>
<feature type="domain" description="DUF5808" evidence="2">
    <location>
        <begin position="94"/>
        <end position="118"/>
    </location>
</feature>
<dbReference type="Proteomes" id="UP000182690">
    <property type="component" value="Unassembled WGS sequence"/>
</dbReference>